<dbReference type="EMBL" id="OGUU01000049">
    <property type="protein sequence ID" value="SPC25942.1"/>
    <property type="molecule type" value="Genomic_DNA"/>
</dbReference>
<gene>
    <name evidence="1" type="ORF">CBM2594_U20129</name>
</gene>
<evidence type="ECO:0000313" key="1">
    <source>
        <dbReference type="EMBL" id="SPC25942.1"/>
    </source>
</evidence>
<reference evidence="1 2" key="1">
    <citation type="submission" date="2018-01" db="EMBL/GenBank/DDBJ databases">
        <authorList>
            <person name="Clerissi C."/>
        </authorList>
    </citation>
    <scope>NUCLEOTIDE SEQUENCE [LARGE SCALE GENOMIC DNA]</scope>
    <source>
        <strain evidence="1">Cupriavidus taiwanensis STM 6021</strain>
    </source>
</reference>
<comment type="caution">
    <text evidence="1">The sequence shown here is derived from an EMBL/GenBank/DDBJ whole genome shotgun (WGS) entry which is preliminary data.</text>
</comment>
<dbReference type="AlphaFoldDB" id="A0A7Z7JG38"/>
<sequence>MCNETWHAEGMGIDVKCWSVTLTFQTTSRRCSRYTVALAANIAGMTEDVCAPEKERCTANVFFLAEHPSC</sequence>
<evidence type="ECO:0000313" key="2">
    <source>
        <dbReference type="Proteomes" id="UP000257139"/>
    </source>
</evidence>
<dbReference type="Proteomes" id="UP000257139">
    <property type="component" value="Unassembled WGS sequence"/>
</dbReference>
<name>A0A7Z7JG38_9BURK</name>
<organism evidence="1 2">
    <name type="scientific">Cupriavidus taiwanensis</name>
    <dbReference type="NCBI Taxonomy" id="164546"/>
    <lineage>
        <taxon>Bacteria</taxon>
        <taxon>Pseudomonadati</taxon>
        <taxon>Pseudomonadota</taxon>
        <taxon>Betaproteobacteria</taxon>
        <taxon>Burkholderiales</taxon>
        <taxon>Burkholderiaceae</taxon>
        <taxon>Cupriavidus</taxon>
    </lineage>
</organism>
<protein>
    <submittedName>
        <fullName evidence="1">Uncharacterized protein</fullName>
    </submittedName>
</protein>
<accession>A0A7Z7JG38</accession>
<proteinExistence type="predicted"/>